<dbReference type="Gene3D" id="1.10.10.10">
    <property type="entry name" value="Winged helix-like DNA-binding domain superfamily/Winged helix DNA-binding domain"/>
    <property type="match status" value="1"/>
</dbReference>
<dbReference type="InterPro" id="IPR036388">
    <property type="entry name" value="WH-like_DNA-bd_sf"/>
</dbReference>
<evidence type="ECO:0000256" key="3">
    <source>
        <dbReference type="ARBA" id="ARBA00023163"/>
    </source>
</evidence>
<dbReference type="Pfam" id="PF12802">
    <property type="entry name" value="MarR_2"/>
    <property type="match status" value="1"/>
</dbReference>
<comment type="caution">
    <text evidence="5">The sequence shown here is derived from an EMBL/GenBank/DDBJ whole genome shotgun (WGS) entry which is preliminary data.</text>
</comment>
<dbReference type="PROSITE" id="PS01117">
    <property type="entry name" value="HTH_MARR_1"/>
    <property type="match status" value="1"/>
</dbReference>
<evidence type="ECO:0000256" key="2">
    <source>
        <dbReference type="ARBA" id="ARBA00023125"/>
    </source>
</evidence>
<dbReference type="InterPro" id="IPR039422">
    <property type="entry name" value="MarR/SlyA-like"/>
</dbReference>
<gene>
    <name evidence="5" type="ORF">C5750_11950</name>
</gene>
<dbReference type="GO" id="GO:0003700">
    <property type="term" value="F:DNA-binding transcription factor activity"/>
    <property type="evidence" value="ECO:0007669"/>
    <property type="project" value="InterPro"/>
</dbReference>
<dbReference type="GO" id="GO:0003677">
    <property type="term" value="F:DNA binding"/>
    <property type="evidence" value="ECO:0007669"/>
    <property type="project" value="UniProtKB-KW"/>
</dbReference>
<sequence length="159" mass="18053">MPHHLDSHHAHSNLLEFAKETDRAQRRYENFLQHELTRCGIFNLAPAHFQILVAITAAGSTVKNLAANSGVHGSNLSYYLKHLEKHDYILRANVRDDQRYLFIKQTRKAKALIANLSRDAARRVEAAWNELEDKDKNALHDVLVKISLSLAATLPPRNA</sequence>
<dbReference type="InterPro" id="IPR000835">
    <property type="entry name" value="HTH_MarR-typ"/>
</dbReference>
<evidence type="ECO:0000259" key="4">
    <source>
        <dbReference type="PROSITE" id="PS50995"/>
    </source>
</evidence>
<evidence type="ECO:0000256" key="1">
    <source>
        <dbReference type="ARBA" id="ARBA00023015"/>
    </source>
</evidence>
<accession>A0A2S9JJ28</accession>
<evidence type="ECO:0000313" key="6">
    <source>
        <dbReference type="Proteomes" id="UP000238563"/>
    </source>
</evidence>
<keyword evidence="6" id="KW-1185">Reference proteome</keyword>
<dbReference type="EMBL" id="PVBT01000003">
    <property type="protein sequence ID" value="PRD53111.1"/>
    <property type="molecule type" value="Genomic_DNA"/>
</dbReference>
<dbReference type="AlphaFoldDB" id="A0A2S9JJ28"/>
<dbReference type="Proteomes" id="UP000238563">
    <property type="component" value="Unassembled WGS sequence"/>
</dbReference>
<keyword evidence="1" id="KW-0805">Transcription regulation</keyword>
<keyword evidence="2" id="KW-0238">DNA-binding</keyword>
<protein>
    <recommendedName>
        <fullName evidence="4">HTH marR-type domain-containing protein</fullName>
    </recommendedName>
</protein>
<dbReference type="PANTHER" id="PTHR33164:SF43">
    <property type="entry name" value="HTH-TYPE TRANSCRIPTIONAL REPRESSOR YETL"/>
    <property type="match status" value="1"/>
</dbReference>
<dbReference type="PANTHER" id="PTHR33164">
    <property type="entry name" value="TRANSCRIPTIONAL REGULATOR, MARR FAMILY"/>
    <property type="match status" value="1"/>
</dbReference>
<dbReference type="PROSITE" id="PS50995">
    <property type="entry name" value="HTH_MARR_2"/>
    <property type="match status" value="1"/>
</dbReference>
<dbReference type="InterPro" id="IPR036390">
    <property type="entry name" value="WH_DNA-bd_sf"/>
</dbReference>
<proteinExistence type="predicted"/>
<evidence type="ECO:0000313" key="5">
    <source>
        <dbReference type="EMBL" id="PRD53111.1"/>
    </source>
</evidence>
<feature type="domain" description="HTH marR-type" evidence="4">
    <location>
        <begin position="11"/>
        <end position="148"/>
    </location>
</feature>
<dbReference type="InterPro" id="IPR023187">
    <property type="entry name" value="Tscrpt_reg_MarR-type_CS"/>
</dbReference>
<name>A0A2S9JJ28_9HYPH</name>
<dbReference type="SUPFAM" id="SSF46785">
    <property type="entry name" value="Winged helix' DNA-binding domain"/>
    <property type="match status" value="1"/>
</dbReference>
<dbReference type="RefSeq" id="WP_105734120.1">
    <property type="nucleotide sequence ID" value="NZ_PVBT01000003.1"/>
</dbReference>
<reference evidence="5 6" key="1">
    <citation type="submission" date="2018-02" db="EMBL/GenBank/DDBJ databases">
        <title>The draft genome of Phyllobacterium myrsinacearum DSM5892.</title>
        <authorList>
            <person name="Li L."/>
            <person name="Liu L."/>
            <person name="Zhang X."/>
            <person name="Wang T."/>
        </authorList>
    </citation>
    <scope>NUCLEOTIDE SEQUENCE [LARGE SCALE GENOMIC DNA]</scope>
    <source>
        <strain evidence="5 6">DSM 5892</strain>
    </source>
</reference>
<dbReference type="GO" id="GO:0006950">
    <property type="term" value="P:response to stress"/>
    <property type="evidence" value="ECO:0007669"/>
    <property type="project" value="TreeGrafter"/>
</dbReference>
<keyword evidence="3" id="KW-0804">Transcription</keyword>
<organism evidence="5 6">
    <name type="scientific">Phyllobacterium myrsinacearum</name>
    <dbReference type="NCBI Taxonomy" id="28101"/>
    <lineage>
        <taxon>Bacteria</taxon>
        <taxon>Pseudomonadati</taxon>
        <taxon>Pseudomonadota</taxon>
        <taxon>Alphaproteobacteria</taxon>
        <taxon>Hyphomicrobiales</taxon>
        <taxon>Phyllobacteriaceae</taxon>
        <taxon>Phyllobacterium</taxon>
    </lineage>
</organism>
<dbReference type="SMART" id="SM00347">
    <property type="entry name" value="HTH_MARR"/>
    <property type="match status" value="1"/>
</dbReference>